<protein>
    <submittedName>
        <fullName evidence="5">GntR family transcriptional regulator</fullName>
    </submittedName>
</protein>
<evidence type="ECO:0000259" key="4">
    <source>
        <dbReference type="PROSITE" id="PS50949"/>
    </source>
</evidence>
<evidence type="ECO:0000313" key="6">
    <source>
        <dbReference type="Proteomes" id="UP001620409"/>
    </source>
</evidence>
<feature type="domain" description="HTH gntR-type" evidence="4">
    <location>
        <begin position="9"/>
        <end position="77"/>
    </location>
</feature>
<dbReference type="EMBL" id="JADIKI010000021">
    <property type="protein sequence ID" value="MFK2853500.1"/>
    <property type="molecule type" value="Genomic_DNA"/>
</dbReference>
<dbReference type="Gene3D" id="3.40.1410.10">
    <property type="entry name" value="Chorismate lyase-like"/>
    <property type="match status" value="1"/>
</dbReference>
<evidence type="ECO:0000313" key="5">
    <source>
        <dbReference type="EMBL" id="MFK2853500.1"/>
    </source>
</evidence>
<evidence type="ECO:0000256" key="1">
    <source>
        <dbReference type="ARBA" id="ARBA00023015"/>
    </source>
</evidence>
<dbReference type="InterPro" id="IPR036388">
    <property type="entry name" value="WH-like_DNA-bd_sf"/>
</dbReference>
<dbReference type="InterPro" id="IPR028978">
    <property type="entry name" value="Chorismate_lyase_/UTRA_dom_sf"/>
</dbReference>
<dbReference type="Proteomes" id="UP001620409">
    <property type="component" value="Unassembled WGS sequence"/>
</dbReference>
<dbReference type="InterPro" id="IPR000524">
    <property type="entry name" value="Tscrpt_reg_HTH_GntR"/>
</dbReference>
<dbReference type="PRINTS" id="PR00035">
    <property type="entry name" value="HTHGNTR"/>
</dbReference>
<organism evidence="5 6">
    <name type="scientific">Dyella humi</name>
    <dbReference type="NCBI Taxonomy" id="1770547"/>
    <lineage>
        <taxon>Bacteria</taxon>
        <taxon>Pseudomonadati</taxon>
        <taxon>Pseudomonadota</taxon>
        <taxon>Gammaproteobacteria</taxon>
        <taxon>Lysobacterales</taxon>
        <taxon>Rhodanobacteraceae</taxon>
        <taxon>Dyella</taxon>
    </lineage>
</organism>
<reference evidence="5 6" key="1">
    <citation type="submission" date="2020-10" db="EMBL/GenBank/DDBJ databases">
        <title>Phylogeny of dyella-like bacteria.</title>
        <authorList>
            <person name="Fu J."/>
        </authorList>
    </citation>
    <scope>NUCLEOTIDE SEQUENCE [LARGE SCALE GENOMIC DNA]</scope>
    <source>
        <strain evidence="5 6">DHG40</strain>
    </source>
</reference>
<dbReference type="Gene3D" id="1.10.10.10">
    <property type="entry name" value="Winged helix-like DNA-binding domain superfamily/Winged helix DNA-binding domain"/>
    <property type="match status" value="1"/>
</dbReference>
<gene>
    <name evidence="5" type="ORF">ISP18_02670</name>
</gene>
<dbReference type="RefSeq" id="WP_380016773.1">
    <property type="nucleotide sequence ID" value="NZ_JADIKI010000021.1"/>
</dbReference>
<keyword evidence="1" id="KW-0805">Transcription regulation</keyword>
<keyword evidence="3" id="KW-0804">Transcription</keyword>
<dbReference type="SMART" id="SM00866">
    <property type="entry name" value="UTRA"/>
    <property type="match status" value="1"/>
</dbReference>
<proteinExistence type="predicted"/>
<keyword evidence="6" id="KW-1185">Reference proteome</keyword>
<dbReference type="PANTHER" id="PTHR44846">
    <property type="entry name" value="MANNOSYL-D-GLYCERATE TRANSPORT/METABOLISM SYSTEM REPRESSOR MNGR-RELATED"/>
    <property type="match status" value="1"/>
</dbReference>
<dbReference type="InterPro" id="IPR011663">
    <property type="entry name" value="UTRA"/>
</dbReference>
<dbReference type="PANTHER" id="PTHR44846:SF1">
    <property type="entry name" value="MANNOSYL-D-GLYCERATE TRANSPORT_METABOLISM SYSTEM REPRESSOR MNGR-RELATED"/>
    <property type="match status" value="1"/>
</dbReference>
<comment type="caution">
    <text evidence="5">The sequence shown here is derived from an EMBL/GenBank/DDBJ whole genome shotgun (WGS) entry which is preliminary data.</text>
</comment>
<name>A0ABW8IFR9_9GAMM</name>
<sequence>MSENPSTRLPLYAQVEDALAARISSGALPVGTQLPSEEELSQEFGVSRTTIRVTIQNLVRQGLVEIRRGRGTFVASPRMVQELTELTGFVEDMRALGRTATARVLSREVVQATAYVAEKLSIPAGTTVVQIRRVRLSDGVPLSFDETYLPEELGRRVITDDLANEPIFTLLEDRYDTPLVEAEYVLEASVAERTVAKALEIPIGSPIFLIERTSYASGHRAVDYERLHYRGDHIRFKTRLARRRVTRASK</sequence>
<dbReference type="PROSITE" id="PS50949">
    <property type="entry name" value="HTH_GNTR"/>
    <property type="match status" value="1"/>
</dbReference>
<dbReference type="SUPFAM" id="SSF46785">
    <property type="entry name" value="Winged helix' DNA-binding domain"/>
    <property type="match status" value="1"/>
</dbReference>
<dbReference type="Pfam" id="PF07702">
    <property type="entry name" value="UTRA"/>
    <property type="match status" value="1"/>
</dbReference>
<evidence type="ECO:0000256" key="2">
    <source>
        <dbReference type="ARBA" id="ARBA00023125"/>
    </source>
</evidence>
<dbReference type="SMART" id="SM00345">
    <property type="entry name" value="HTH_GNTR"/>
    <property type="match status" value="1"/>
</dbReference>
<keyword evidence="2" id="KW-0238">DNA-binding</keyword>
<evidence type="ECO:0000256" key="3">
    <source>
        <dbReference type="ARBA" id="ARBA00023163"/>
    </source>
</evidence>
<accession>A0ABW8IFR9</accession>
<dbReference type="InterPro" id="IPR036390">
    <property type="entry name" value="WH_DNA-bd_sf"/>
</dbReference>
<dbReference type="InterPro" id="IPR050679">
    <property type="entry name" value="Bact_HTH_transcr_reg"/>
</dbReference>
<dbReference type="CDD" id="cd07377">
    <property type="entry name" value="WHTH_GntR"/>
    <property type="match status" value="1"/>
</dbReference>
<dbReference type="SUPFAM" id="SSF64288">
    <property type="entry name" value="Chorismate lyase-like"/>
    <property type="match status" value="1"/>
</dbReference>
<dbReference type="Pfam" id="PF00392">
    <property type="entry name" value="GntR"/>
    <property type="match status" value="1"/>
</dbReference>